<proteinExistence type="predicted"/>
<evidence type="ECO:0000313" key="2">
    <source>
        <dbReference type="EMBL" id="KAL3766077.1"/>
    </source>
</evidence>
<accession>A0ABD3MQX9</accession>
<dbReference type="EMBL" id="JALLPJ020001391">
    <property type="protein sequence ID" value="KAL3766077.1"/>
    <property type="molecule type" value="Genomic_DNA"/>
</dbReference>
<feature type="region of interest" description="Disordered" evidence="1">
    <location>
        <begin position="178"/>
        <end position="206"/>
    </location>
</feature>
<reference evidence="2 3" key="1">
    <citation type="submission" date="2024-10" db="EMBL/GenBank/DDBJ databases">
        <title>Updated reference genomes for cyclostephanoid diatoms.</title>
        <authorList>
            <person name="Roberts W.R."/>
            <person name="Alverson A.J."/>
        </authorList>
    </citation>
    <scope>NUCLEOTIDE SEQUENCE [LARGE SCALE GENOMIC DNA]</scope>
    <source>
        <strain evidence="2 3">AJA010-31</strain>
    </source>
</reference>
<evidence type="ECO:0000313" key="3">
    <source>
        <dbReference type="Proteomes" id="UP001530400"/>
    </source>
</evidence>
<protein>
    <submittedName>
        <fullName evidence="2">Uncharacterized protein</fullName>
    </submittedName>
</protein>
<dbReference type="Proteomes" id="UP001530400">
    <property type="component" value="Unassembled WGS sequence"/>
</dbReference>
<keyword evidence="3" id="KW-1185">Reference proteome</keyword>
<gene>
    <name evidence="2" type="ORF">ACHAWO_006105</name>
</gene>
<name>A0ABD3MQX9_9STRA</name>
<organism evidence="2 3">
    <name type="scientific">Cyclotella atomus</name>
    <dbReference type="NCBI Taxonomy" id="382360"/>
    <lineage>
        <taxon>Eukaryota</taxon>
        <taxon>Sar</taxon>
        <taxon>Stramenopiles</taxon>
        <taxon>Ochrophyta</taxon>
        <taxon>Bacillariophyta</taxon>
        <taxon>Coscinodiscophyceae</taxon>
        <taxon>Thalassiosirophycidae</taxon>
        <taxon>Stephanodiscales</taxon>
        <taxon>Stephanodiscaceae</taxon>
        <taxon>Cyclotella</taxon>
    </lineage>
</organism>
<sequence>MDYLLSTLLEPRSVQLRHTEQHGMCSPNVPLLLLFIIAPSSCVSFKAFDASDRWIFIRETCQGITKFYCSPMFEKCVMSWANVNQVYEDNSEDFFSLIFDDYHIFLEHLSRHISSHSDERVGPSLSQMPLTTIRLHNKSNSAVGQWSTTKVDVVLSTVQTMDSHLYHLEFFRPQLESGAGNSPRKVTPSPSPPCYDEVRKRISAVN</sequence>
<dbReference type="AlphaFoldDB" id="A0ABD3MQX9"/>
<comment type="caution">
    <text evidence="2">The sequence shown here is derived from an EMBL/GenBank/DDBJ whole genome shotgun (WGS) entry which is preliminary data.</text>
</comment>
<evidence type="ECO:0000256" key="1">
    <source>
        <dbReference type="SAM" id="MobiDB-lite"/>
    </source>
</evidence>